<protein>
    <recommendedName>
        <fullName evidence="4">GAG-pre-integrase domain-containing protein</fullName>
    </recommendedName>
</protein>
<evidence type="ECO:0000256" key="1">
    <source>
        <dbReference type="SAM" id="MobiDB-lite"/>
    </source>
</evidence>
<dbReference type="EMBL" id="MJEQ01002841">
    <property type="protein sequence ID" value="OIT26387.1"/>
    <property type="molecule type" value="Genomic_DNA"/>
</dbReference>
<comment type="caution">
    <text evidence="2">The sequence shown here is derived from an EMBL/GenBank/DDBJ whole genome shotgun (WGS) entry which is preliminary data.</text>
</comment>
<name>A0A1J6KUD4_NICAT</name>
<dbReference type="Gramene" id="OIT26387">
    <property type="protein sequence ID" value="OIT26387"/>
    <property type="gene ID" value="A4A49_38845"/>
</dbReference>
<dbReference type="OMA" id="ICKEDEG"/>
<accession>A0A1J6KUD4</accession>
<keyword evidence="3" id="KW-1185">Reference proteome</keyword>
<feature type="region of interest" description="Disordered" evidence="1">
    <location>
        <begin position="181"/>
        <end position="201"/>
    </location>
</feature>
<dbReference type="AlphaFoldDB" id="A0A1J6KUD4"/>
<reference evidence="2" key="1">
    <citation type="submission" date="2016-11" db="EMBL/GenBank/DDBJ databases">
        <title>The genome of Nicotiana attenuata.</title>
        <authorList>
            <person name="Xu S."/>
            <person name="Brockmoeller T."/>
            <person name="Gaquerel E."/>
            <person name="Navarro A."/>
            <person name="Kuhl H."/>
            <person name="Gase K."/>
            <person name="Ling Z."/>
            <person name="Zhou W."/>
            <person name="Kreitzer C."/>
            <person name="Stanke M."/>
            <person name="Tang H."/>
            <person name="Lyons E."/>
            <person name="Pandey P."/>
            <person name="Pandey S.P."/>
            <person name="Timmermann B."/>
            <person name="Baldwin I.T."/>
        </authorList>
    </citation>
    <scope>NUCLEOTIDE SEQUENCE [LARGE SCALE GENOMIC DNA]</scope>
    <source>
        <strain evidence="2">UT</strain>
    </source>
</reference>
<proteinExistence type="predicted"/>
<evidence type="ECO:0008006" key="4">
    <source>
        <dbReference type="Google" id="ProtNLM"/>
    </source>
</evidence>
<dbReference type="Proteomes" id="UP000187609">
    <property type="component" value="Unassembled WGS sequence"/>
</dbReference>
<gene>
    <name evidence="2" type="ORF">A4A49_38845</name>
</gene>
<sequence>MPSKSPMTEHSANMAGNSENVQLPKGEAAAITQIGNCQLTGGDLLENVLCVPEFKFNLLSVSKLTKSLNYYDTLFPVFFIHVSKLTKSLNCYATFFPDFFIFQDLFTRKVKEICKEDEGLYVLHSRRKGTVPVGKRSMAVTETVDVDTWHKRMGHVPMFVLRKITKFRNKASFSIDHCDGATESTQQQEPPSSPIHIAHGDATPYPKVQVNAWENSTGENATSSMEVIPAVEVIAAEMIRAPTALIVVTTQAPTTLRKSKRTRKPPICLKDFGSLESG</sequence>
<organism evidence="2 3">
    <name type="scientific">Nicotiana attenuata</name>
    <name type="common">Coyote tobacco</name>
    <dbReference type="NCBI Taxonomy" id="49451"/>
    <lineage>
        <taxon>Eukaryota</taxon>
        <taxon>Viridiplantae</taxon>
        <taxon>Streptophyta</taxon>
        <taxon>Embryophyta</taxon>
        <taxon>Tracheophyta</taxon>
        <taxon>Spermatophyta</taxon>
        <taxon>Magnoliopsida</taxon>
        <taxon>eudicotyledons</taxon>
        <taxon>Gunneridae</taxon>
        <taxon>Pentapetalae</taxon>
        <taxon>asterids</taxon>
        <taxon>lamiids</taxon>
        <taxon>Solanales</taxon>
        <taxon>Solanaceae</taxon>
        <taxon>Nicotianoideae</taxon>
        <taxon>Nicotianeae</taxon>
        <taxon>Nicotiana</taxon>
    </lineage>
</organism>
<evidence type="ECO:0000313" key="2">
    <source>
        <dbReference type="EMBL" id="OIT26387.1"/>
    </source>
</evidence>
<evidence type="ECO:0000313" key="3">
    <source>
        <dbReference type="Proteomes" id="UP000187609"/>
    </source>
</evidence>